<keyword evidence="2" id="KW-1185">Reference proteome</keyword>
<dbReference type="Proteomes" id="UP000792457">
    <property type="component" value="Unassembled WGS sequence"/>
</dbReference>
<dbReference type="AlphaFoldDB" id="A0A8K0KPZ0"/>
<accession>A0A8K0KPZ0</accession>
<reference evidence="1" key="2">
    <citation type="submission" date="2017-10" db="EMBL/GenBank/DDBJ databases">
        <title>Ladona fulva Genome sequencing and assembly.</title>
        <authorList>
            <person name="Murali S."/>
            <person name="Richards S."/>
            <person name="Bandaranaike D."/>
            <person name="Bellair M."/>
            <person name="Blankenburg K."/>
            <person name="Chao H."/>
            <person name="Dinh H."/>
            <person name="Doddapaneni H."/>
            <person name="Dugan-Rocha S."/>
            <person name="Elkadiri S."/>
            <person name="Gnanaolivu R."/>
            <person name="Hernandez B."/>
            <person name="Skinner E."/>
            <person name="Javaid M."/>
            <person name="Lee S."/>
            <person name="Li M."/>
            <person name="Ming W."/>
            <person name="Munidasa M."/>
            <person name="Muniz J."/>
            <person name="Nguyen L."/>
            <person name="Hughes D."/>
            <person name="Osuji N."/>
            <person name="Pu L.-L."/>
            <person name="Puazo M."/>
            <person name="Qu C."/>
            <person name="Quiroz J."/>
            <person name="Raj R."/>
            <person name="Weissenberger G."/>
            <person name="Xin Y."/>
            <person name="Zou X."/>
            <person name="Han Y."/>
            <person name="Worley K."/>
            <person name="Muzny D."/>
            <person name="Gibbs R."/>
        </authorList>
    </citation>
    <scope>NUCLEOTIDE SEQUENCE</scope>
    <source>
        <strain evidence="1">Sampled in the wild</strain>
    </source>
</reference>
<name>A0A8K0KPZ0_LADFU</name>
<comment type="caution">
    <text evidence="1">The sequence shown here is derived from an EMBL/GenBank/DDBJ whole genome shotgun (WGS) entry which is preliminary data.</text>
</comment>
<reference evidence="1" key="1">
    <citation type="submission" date="2013-04" db="EMBL/GenBank/DDBJ databases">
        <authorList>
            <person name="Qu J."/>
            <person name="Murali S.C."/>
            <person name="Bandaranaike D."/>
            <person name="Bellair M."/>
            <person name="Blankenburg K."/>
            <person name="Chao H."/>
            <person name="Dinh H."/>
            <person name="Doddapaneni H."/>
            <person name="Downs B."/>
            <person name="Dugan-Rocha S."/>
            <person name="Elkadiri S."/>
            <person name="Gnanaolivu R.D."/>
            <person name="Hernandez B."/>
            <person name="Javaid M."/>
            <person name="Jayaseelan J.C."/>
            <person name="Lee S."/>
            <person name="Li M."/>
            <person name="Ming W."/>
            <person name="Munidasa M."/>
            <person name="Muniz J."/>
            <person name="Nguyen L."/>
            <person name="Ongeri F."/>
            <person name="Osuji N."/>
            <person name="Pu L.-L."/>
            <person name="Puazo M."/>
            <person name="Qu C."/>
            <person name="Quiroz J."/>
            <person name="Raj R."/>
            <person name="Weissenberger G."/>
            <person name="Xin Y."/>
            <person name="Zou X."/>
            <person name="Han Y."/>
            <person name="Richards S."/>
            <person name="Worley K."/>
            <person name="Muzny D."/>
            <person name="Gibbs R."/>
        </authorList>
    </citation>
    <scope>NUCLEOTIDE SEQUENCE</scope>
    <source>
        <strain evidence="1">Sampled in the wild</strain>
    </source>
</reference>
<sequence>MLADTIALYGSELWSIEKEDRERIEALEMWIWRRVSWKDKARNEEAIRRVGEERVLIDIMERRIGLGPERRELLRN</sequence>
<dbReference type="EMBL" id="KZ308997">
    <property type="protein sequence ID" value="KAG8236203.1"/>
    <property type="molecule type" value="Genomic_DNA"/>
</dbReference>
<gene>
    <name evidence="1" type="ORF">J437_LFUL016711</name>
</gene>
<dbReference type="OrthoDB" id="8196546at2759"/>
<proteinExistence type="predicted"/>
<evidence type="ECO:0000313" key="1">
    <source>
        <dbReference type="EMBL" id="KAG8236203.1"/>
    </source>
</evidence>
<organism evidence="1 2">
    <name type="scientific">Ladona fulva</name>
    <name type="common">Scarce chaser dragonfly</name>
    <name type="synonym">Libellula fulva</name>
    <dbReference type="NCBI Taxonomy" id="123851"/>
    <lineage>
        <taxon>Eukaryota</taxon>
        <taxon>Metazoa</taxon>
        <taxon>Ecdysozoa</taxon>
        <taxon>Arthropoda</taxon>
        <taxon>Hexapoda</taxon>
        <taxon>Insecta</taxon>
        <taxon>Pterygota</taxon>
        <taxon>Palaeoptera</taxon>
        <taxon>Odonata</taxon>
        <taxon>Epiprocta</taxon>
        <taxon>Anisoptera</taxon>
        <taxon>Libelluloidea</taxon>
        <taxon>Libellulidae</taxon>
        <taxon>Ladona</taxon>
    </lineage>
</organism>
<protein>
    <submittedName>
        <fullName evidence="1">Uncharacterized protein</fullName>
    </submittedName>
</protein>
<evidence type="ECO:0000313" key="2">
    <source>
        <dbReference type="Proteomes" id="UP000792457"/>
    </source>
</evidence>